<keyword evidence="2" id="KW-0285">Flavoprotein</keyword>
<evidence type="ECO:0000256" key="4">
    <source>
        <dbReference type="ARBA" id="ARBA00023002"/>
    </source>
</evidence>
<dbReference type="GO" id="GO:0016491">
    <property type="term" value="F:oxidoreductase activity"/>
    <property type="evidence" value="ECO:0007669"/>
    <property type="project" value="UniProtKB-KW"/>
</dbReference>
<dbReference type="Pfam" id="PF00724">
    <property type="entry name" value="Oxidored_FMN"/>
    <property type="match status" value="1"/>
</dbReference>
<keyword evidence="7" id="KW-1185">Reference proteome</keyword>
<comment type="similarity">
    <text evidence="1">Belongs to the NADH:flavin oxidoreductase/NADH oxidase family.</text>
</comment>
<evidence type="ECO:0000256" key="3">
    <source>
        <dbReference type="ARBA" id="ARBA00022643"/>
    </source>
</evidence>
<reference evidence="6 7" key="1">
    <citation type="journal article" date="2018" name="Mol. Biol. Evol.">
        <title>Broad Genomic Sampling Reveals a Smut Pathogenic Ancestry of the Fungal Clade Ustilaginomycotina.</title>
        <authorList>
            <person name="Kijpornyongpan T."/>
            <person name="Mondo S.J."/>
            <person name="Barry K."/>
            <person name="Sandor L."/>
            <person name="Lee J."/>
            <person name="Lipzen A."/>
            <person name="Pangilinan J."/>
            <person name="LaButti K."/>
            <person name="Hainaut M."/>
            <person name="Henrissat B."/>
            <person name="Grigoriev I.V."/>
            <person name="Spatafora J.W."/>
            <person name="Aime M.C."/>
        </authorList>
    </citation>
    <scope>NUCLEOTIDE SEQUENCE [LARGE SCALE GENOMIC DNA]</scope>
    <source>
        <strain evidence="6 7">MCA 4186</strain>
    </source>
</reference>
<proteinExistence type="inferred from homology"/>
<sequence>MVTDYKILGDAIALPFSGRSAPSRFMKSAMTERLSSWDQHDPTNRGIPSDELVRVYEEWGKGGWGIVVSGNLIVDTMNLEAPGNMIIHRSQQKQDELESQMRRLIAGSKAGGALFVAQLSHGGRQVTSAIQPNPVSASDVKLDDRMGMSFAKPTPLTEEGIRETVENFAYAAQKLHEWGADGVQLHAAHGYLLAQFLAPSTNQRTDKYGGSVANRARIIYEIFDAIKKRVNDPKFVLAIKINSVEFQKGGFSTEESAEVCAELEKIGVDVLELSGGTYEELAFGHRRESTKKREAFFLEFSDVIVKQLQKSTVWTTGGFRTAKAMVQAVQDGATQGIGLARPATQDFDIPRKLYTGKLDAAPQGLIPEDDFGMTNLIAGTQIRQVGKGLQPFDKSDESAVGEFKATAGKFMEAGAAAAKDGVVNAGYPDHAGSPYVPIDTAQ</sequence>
<evidence type="ECO:0000313" key="6">
    <source>
        <dbReference type="EMBL" id="PWN96765.1"/>
    </source>
</evidence>
<gene>
    <name evidence="6" type="ORF">FA09DRAFT_331222</name>
</gene>
<dbReference type="AlphaFoldDB" id="A0A316Z948"/>
<dbReference type="SUPFAM" id="SSF51395">
    <property type="entry name" value="FMN-linked oxidoreductases"/>
    <property type="match status" value="1"/>
</dbReference>
<dbReference type="STRING" id="58919.A0A316Z948"/>
<dbReference type="OrthoDB" id="1663137at2759"/>
<evidence type="ECO:0000313" key="7">
    <source>
        <dbReference type="Proteomes" id="UP000245946"/>
    </source>
</evidence>
<dbReference type="RefSeq" id="XP_025597044.1">
    <property type="nucleotide sequence ID" value="XM_025742925.1"/>
</dbReference>
<dbReference type="Proteomes" id="UP000245946">
    <property type="component" value="Unassembled WGS sequence"/>
</dbReference>
<dbReference type="CDD" id="cd04733">
    <property type="entry name" value="OYE_like_2_FMN"/>
    <property type="match status" value="1"/>
</dbReference>
<name>A0A316Z948_9BASI</name>
<dbReference type="PANTHER" id="PTHR43656">
    <property type="entry name" value="BINDING OXIDOREDUCTASE, PUTATIVE (AFU_ORTHOLOGUE AFUA_2G08260)-RELATED"/>
    <property type="match status" value="1"/>
</dbReference>
<accession>A0A316Z948</accession>
<dbReference type="Gene3D" id="3.20.20.70">
    <property type="entry name" value="Aldolase class I"/>
    <property type="match status" value="1"/>
</dbReference>
<evidence type="ECO:0000256" key="2">
    <source>
        <dbReference type="ARBA" id="ARBA00022630"/>
    </source>
</evidence>
<dbReference type="GeneID" id="37270469"/>
<protein>
    <submittedName>
        <fullName evidence="6">NADH:flavin oxidoreductase/NADH oxidase</fullName>
    </submittedName>
</protein>
<keyword evidence="3" id="KW-0288">FMN</keyword>
<dbReference type="GO" id="GO:0010181">
    <property type="term" value="F:FMN binding"/>
    <property type="evidence" value="ECO:0007669"/>
    <property type="project" value="InterPro"/>
</dbReference>
<evidence type="ECO:0000259" key="5">
    <source>
        <dbReference type="Pfam" id="PF00724"/>
    </source>
</evidence>
<keyword evidence="4" id="KW-0560">Oxidoreductase</keyword>
<dbReference type="InterPro" id="IPR001155">
    <property type="entry name" value="OxRdtase_FMN_N"/>
</dbReference>
<dbReference type="InterPro" id="IPR051799">
    <property type="entry name" value="NADH_flavin_oxidoreductase"/>
</dbReference>
<dbReference type="PANTHER" id="PTHR43656:SF5">
    <property type="entry name" value="NADH:FLAVIN OXIDOREDUCTASE_NADH OXIDASE N-TERMINAL DOMAIN-CONTAINING PROTEIN"/>
    <property type="match status" value="1"/>
</dbReference>
<organism evidence="6 7">
    <name type="scientific">Tilletiopsis washingtonensis</name>
    <dbReference type="NCBI Taxonomy" id="58919"/>
    <lineage>
        <taxon>Eukaryota</taxon>
        <taxon>Fungi</taxon>
        <taxon>Dikarya</taxon>
        <taxon>Basidiomycota</taxon>
        <taxon>Ustilaginomycotina</taxon>
        <taxon>Exobasidiomycetes</taxon>
        <taxon>Entylomatales</taxon>
        <taxon>Entylomatales incertae sedis</taxon>
        <taxon>Tilletiopsis</taxon>
    </lineage>
</organism>
<dbReference type="EMBL" id="KZ819298">
    <property type="protein sequence ID" value="PWN96765.1"/>
    <property type="molecule type" value="Genomic_DNA"/>
</dbReference>
<feature type="domain" description="NADH:flavin oxidoreductase/NADH oxidase N-terminal" evidence="5">
    <location>
        <begin position="46"/>
        <end position="356"/>
    </location>
</feature>
<evidence type="ECO:0000256" key="1">
    <source>
        <dbReference type="ARBA" id="ARBA00005979"/>
    </source>
</evidence>
<dbReference type="InterPro" id="IPR013785">
    <property type="entry name" value="Aldolase_TIM"/>
</dbReference>